<sequence length="105" mass="11735">MNVRELIEALSQFDPETRVVVAGYEEGFNDITQVQAEQIRLNAYRDWFYGSHAKADDERVRQSLPDAPEVMAIALTGKNQTTEGLDSSDLMNSGLGWRQAVSDEA</sequence>
<proteinExistence type="predicted"/>
<reference evidence="1 2" key="2">
    <citation type="submission" date="2018-03" db="EMBL/GenBank/DDBJ databases">
        <title>The ancient ancestry and fast evolution of plastids.</title>
        <authorList>
            <person name="Moore K.R."/>
            <person name="Magnabosco C."/>
            <person name="Momper L."/>
            <person name="Gold D.A."/>
            <person name="Bosak T."/>
            <person name="Fournier G.P."/>
        </authorList>
    </citation>
    <scope>NUCLEOTIDE SEQUENCE [LARGE SCALE GENOMIC DNA]</scope>
    <source>
        <strain evidence="1 2">ULC18</strain>
    </source>
</reference>
<dbReference type="EMBL" id="PVWK01000155">
    <property type="protein sequence ID" value="PSB24026.1"/>
    <property type="molecule type" value="Genomic_DNA"/>
</dbReference>
<protein>
    <submittedName>
        <fullName evidence="1">Uncharacterized protein</fullName>
    </submittedName>
</protein>
<evidence type="ECO:0000313" key="1">
    <source>
        <dbReference type="EMBL" id="PSB24026.1"/>
    </source>
</evidence>
<dbReference type="RefSeq" id="WP_106260500.1">
    <property type="nucleotide sequence ID" value="NZ_CAWNSW010000054.1"/>
</dbReference>
<comment type="caution">
    <text evidence="1">The sequence shown here is derived from an EMBL/GenBank/DDBJ whole genome shotgun (WGS) entry which is preliminary data.</text>
</comment>
<accession>A0A2T1DU40</accession>
<organism evidence="1 2">
    <name type="scientific">Stenomitos frigidus ULC18</name>
    <dbReference type="NCBI Taxonomy" id="2107698"/>
    <lineage>
        <taxon>Bacteria</taxon>
        <taxon>Bacillati</taxon>
        <taxon>Cyanobacteriota</taxon>
        <taxon>Cyanophyceae</taxon>
        <taxon>Leptolyngbyales</taxon>
        <taxon>Leptolyngbyaceae</taxon>
        <taxon>Stenomitos</taxon>
    </lineage>
</organism>
<dbReference type="AlphaFoldDB" id="A0A2T1DU40"/>
<keyword evidence="2" id="KW-1185">Reference proteome</keyword>
<evidence type="ECO:0000313" key="2">
    <source>
        <dbReference type="Proteomes" id="UP000239576"/>
    </source>
</evidence>
<gene>
    <name evidence="1" type="ORF">C7B82_28610</name>
</gene>
<name>A0A2T1DU40_9CYAN</name>
<dbReference type="Proteomes" id="UP000239576">
    <property type="component" value="Unassembled WGS sequence"/>
</dbReference>
<reference evidence="2" key="1">
    <citation type="submission" date="2018-02" db="EMBL/GenBank/DDBJ databases">
        <authorList>
            <person name="Moore K."/>
            <person name="Momper L."/>
        </authorList>
    </citation>
    <scope>NUCLEOTIDE SEQUENCE [LARGE SCALE GENOMIC DNA]</scope>
    <source>
        <strain evidence="2">ULC18</strain>
    </source>
</reference>
<dbReference type="OrthoDB" id="6899227at2"/>